<name>A0ABY2SIQ1_9HYPH</name>
<comment type="caution">
    <text evidence="1">The sequence shown here is derived from an EMBL/GenBank/DDBJ whole genome shotgun (WGS) entry which is preliminary data.</text>
</comment>
<dbReference type="EMBL" id="SZPQ01000023">
    <property type="protein sequence ID" value="TKI05009.1"/>
    <property type="molecule type" value="Genomic_DNA"/>
</dbReference>
<accession>A0ABY2SIQ1</accession>
<dbReference type="Proteomes" id="UP000305202">
    <property type="component" value="Unassembled WGS sequence"/>
</dbReference>
<organism evidence="1 2">
    <name type="scientific">Martelella alba</name>
    <dbReference type="NCBI Taxonomy" id="2590451"/>
    <lineage>
        <taxon>Bacteria</taxon>
        <taxon>Pseudomonadati</taxon>
        <taxon>Pseudomonadota</taxon>
        <taxon>Alphaproteobacteria</taxon>
        <taxon>Hyphomicrobiales</taxon>
        <taxon>Aurantimonadaceae</taxon>
        <taxon>Martelella</taxon>
    </lineage>
</organism>
<gene>
    <name evidence="1" type="ORF">FCN80_15895</name>
</gene>
<evidence type="ECO:0000313" key="2">
    <source>
        <dbReference type="Proteomes" id="UP000305202"/>
    </source>
</evidence>
<sequence>MMRRAEQWVWRLTTRPMATLAAGTMMVLSSAALIFGPPLNAGWQERAGLRDQQKRLTDSLTRLRKDVNELPPAAELERGIGRLRRDLAACAAQRGDFVALFPRLDPGRDGKLTWQASAAAPAGEMGPRHWTAEITTDYAGLRSILQNLAGFPGAPPVSAFEATARDGELDVRFELAETELTDGN</sequence>
<reference evidence="1 2" key="1">
    <citation type="submission" date="2019-04" db="EMBL/GenBank/DDBJ databases">
        <authorList>
            <person name="Li M."/>
            <person name="Gao C."/>
        </authorList>
    </citation>
    <scope>NUCLEOTIDE SEQUENCE [LARGE SCALE GENOMIC DNA]</scope>
    <source>
        <strain evidence="1 2">BGMRC 2031</strain>
    </source>
</reference>
<dbReference type="RefSeq" id="WP_136991150.1">
    <property type="nucleotide sequence ID" value="NZ_SZPQ01000023.1"/>
</dbReference>
<protein>
    <submittedName>
        <fullName evidence="1">Uncharacterized protein</fullName>
    </submittedName>
</protein>
<keyword evidence="2" id="KW-1185">Reference proteome</keyword>
<proteinExistence type="predicted"/>
<evidence type="ECO:0000313" key="1">
    <source>
        <dbReference type="EMBL" id="TKI05009.1"/>
    </source>
</evidence>